<keyword evidence="3" id="KW-0804">Transcription</keyword>
<feature type="domain" description="HTH araC/xylS-type" evidence="4">
    <location>
        <begin position="178"/>
        <end position="276"/>
    </location>
</feature>
<dbReference type="SUPFAM" id="SSF46689">
    <property type="entry name" value="Homeodomain-like"/>
    <property type="match status" value="2"/>
</dbReference>
<dbReference type="PROSITE" id="PS00041">
    <property type="entry name" value="HTH_ARAC_FAMILY_1"/>
    <property type="match status" value="1"/>
</dbReference>
<dbReference type="PROSITE" id="PS01124">
    <property type="entry name" value="HTH_ARAC_FAMILY_2"/>
    <property type="match status" value="1"/>
</dbReference>
<dbReference type="InterPro" id="IPR009057">
    <property type="entry name" value="Homeodomain-like_sf"/>
</dbReference>
<dbReference type="InterPro" id="IPR037923">
    <property type="entry name" value="HTH-like"/>
</dbReference>
<dbReference type="RefSeq" id="WP_342453938.1">
    <property type="nucleotide sequence ID" value="NZ_JAGGKG010000007.1"/>
</dbReference>
<dbReference type="Gene3D" id="1.10.10.60">
    <property type="entry name" value="Homeodomain-like"/>
    <property type="match status" value="2"/>
</dbReference>
<evidence type="ECO:0000313" key="6">
    <source>
        <dbReference type="Proteomes" id="UP001519272"/>
    </source>
</evidence>
<protein>
    <submittedName>
        <fullName evidence="5">AraC-like DNA-binding protein</fullName>
    </submittedName>
</protein>
<dbReference type="PANTHER" id="PTHR43280:SF30">
    <property type="entry name" value="MMSAB OPERON REGULATORY PROTEIN"/>
    <property type="match status" value="1"/>
</dbReference>
<dbReference type="PANTHER" id="PTHR43280">
    <property type="entry name" value="ARAC-FAMILY TRANSCRIPTIONAL REGULATOR"/>
    <property type="match status" value="1"/>
</dbReference>
<evidence type="ECO:0000256" key="3">
    <source>
        <dbReference type="ARBA" id="ARBA00023163"/>
    </source>
</evidence>
<accession>A0ABS4FS37</accession>
<comment type="caution">
    <text evidence="5">The sequence shown here is derived from an EMBL/GenBank/DDBJ whole genome shotgun (WGS) entry which is preliminary data.</text>
</comment>
<evidence type="ECO:0000259" key="4">
    <source>
        <dbReference type="PROSITE" id="PS01124"/>
    </source>
</evidence>
<evidence type="ECO:0000256" key="1">
    <source>
        <dbReference type="ARBA" id="ARBA00023015"/>
    </source>
</evidence>
<dbReference type="Proteomes" id="UP001519272">
    <property type="component" value="Unassembled WGS sequence"/>
</dbReference>
<keyword evidence="6" id="KW-1185">Reference proteome</keyword>
<dbReference type="InterPro" id="IPR018062">
    <property type="entry name" value="HTH_AraC-typ_CS"/>
</dbReference>
<name>A0ABS4FS37_9BACL</name>
<dbReference type="EMBL" id="JAGGKG010000007">
    <property type="protein sequence ID" value="MBP1905143.1"/>
    <property type="molecule type" value="Genomic_DNA"/>
</dbReference>
<organism evidence="5 6">
    <name type="scientific">Paenibacillus turicensis</name>
    <dbReference type="NCBI Taxonomy" id="160487"/>
    <lineage>
        <taxon>Bacteria</taxon>
        <taxon>Bacillati</taxon>
        <taxon>Bacillota</taxon>
        <taxon>Bacilli</taxon>
        <taxon>Bacillales</taxon>
        <taxon>Paenibacillaceae</taxon>
        <taxon>Paenibacillus</taxon>
    </lineage>
</organism>
<dbReference type="InterPro" id="IPR020449">
    <property type="entry name" value="Tscrpt_reg_AraC-type_HTH"/>
</dbReference>
<dbReference type="Pfam" id="PF12833">
    <property type="entry name" value="HTH_18"/>
    <property type="match status" value="1"/>
</dbReference>
<evidence type="ECO:0000256" key="2">
    <source>
        <dbReference type="ARBA" id="ARBA00023125"/>
    </source>
</evidence>
<dbReference type="SMART" id="SM00342">
    <property type="entry name" value="HTH_ARAC"/>
    <property type="match status" value="1"/>
</dbReference>
<dbReference type="PRINTS" id="PR00032">
    <property type="entry name" value="HTHARAC"/>
</dbReference>
<sequence>MNKSPALRNMLSNLELDLLVAHYSQVTPQWRDIDYCPDYSKLYFITEGTGWIRINGEEYYPEPGQLVLMPEDVVQSYSVAEGQPYQKYWCHFNARIGHLEAFRQLRIPYICTVVDYGRTEKVFAELVQYANSEEVCSGLLAKVKLMELLSYYLLELAEGQMGKEQITIRNRTATTWLEPLLQYIRDHLDQDLTIQELATQVCLHPNYFIRMFKEQMGVPPIQYITRVKMERAKELLMQTEGSISEVACQVGFQDYFHFSKQFKKLVGMAPTEYRKYGQNLY</sequence>
<dbReference type="InterPro" id="IPR003313">
    <property type="entry name" value="AraC-bd"/>
</dbReference>
<dbReference type="SUPFAM" id="SSF51215">
    <property type="entry name" value="Regulatory protein AraC"/>
    <property type="match status" value="1"/>
</dbReference>
<gene>
    <name evidence="5" type="ORF">J2Z32_001771</name>
</gene>
<keyword evidence="1" id="KW-0805">Transcription regulation</keyword>
<evidence type="ECO:0000313" key="5">
    <source>
        <dbReference type="EMBL" id="MBP1905143.1"/>
    </source>
</evidence>
<dbReference type="Pfam" id="PF02311">
    <property type="entry name" value="AraC_binding"/>
    <property type="match status" value="1"/>
</dbReference>
<dbReference type="Gene3D" id="2.60.120.280">
    <property type="entry name" value="Regulatory protein AraC"/>
    <property type="match status" value="1"/>
</dbReference>
<proteinExistence type="predicted"/>
<reference evidence="5 6" key="1">
    <citation type="submission" date="2021-03" db="EMBL/GenBank/DDBJ databases">
        <title>Genomic Encyclopedia of Type Strains, Phase IV (KMG-IV): sequencing the most valuable type-strain genomes for metagenomic binning, comparative biology and taxonomic classification.</title>
        <authorList>
            <person name="Goeker M."/>
        </authorList>
    </citation>
    <scope>NUCLEOTIDE SEQUENCE [LARGE SCALE GENOMIC DNA]</scope>
    <source>
        <strain evidence="5 6">DSM 14349</strain>
    </source>
</reference>
<dbReference type="InterPro" id="IPR018060">
    <property type="entry name" value="HTH_AraC"/>
</dbReference>
<keyword evidence="2" id="KW-0238">DNA-binding</keyword>